<name>Q8GWM2_ARATH</name>
<sequence>MEESDEFFFVLGVWICVSFGHVKMSLFSSDFLSFVWSIIWIGVFFYCYSC</sequence>
<evidence type="ECO:0000256" key="1">
    <source>
        <dbReference type="SAM" id="Phobius"/>
    </source>
</evidence>
<keyword evidence="1" id="KW-0472">Membrane</keyword>
<reference evidence="2" key="1">
    <citation type="submission" date="2002-11" db="EMBL/GenBank/DDBJ databases">
        <title>Arabidopsis thaliana full-length cDNA.</title>
        <authorList>
            <person name="Seki M."/>
            <person name="Iida K."/>
            <person name="Satou M."/>
            <person name="Sakurai T."/>
            <person name="Akiyama K."/>
            <person name="Ishida J."/>
            <person name="Nakajima M."/>
            <person name="Enju A."/>
            <person name="Kamiya A."/>
            <person name="Narusaka M."/>
            <person name="Carninci P."/>
            <person name="Kawai J."/>
            <person name="Hayashizaki Y."/>
            <person name="Shinozaki K."/>
        </authorList>
    </citation>
    <scope>NUCLEOTIDE SEQUENCE</scope>
</reference>
<feature type="transmembrane region" description="Helical" evidence="1">
    <location>
        <begin position="7"/>
        <end position="25"/>
    </location>
</feature>
<evidence type="ECO:0008006" key="3">
    <source>
        <dbReference type="Google" id="ProtNLM"/>
    </source>
</evidence>
<dbReference type="EMBL" id="AK118759">
    <property type="protein sequence ID" value="BAC43352.1"/>
    <property type="molecule type" value="mRNA"/>
</dbReference>
<protein>
    <recommendedName>
        <fullName evidence="3">Transmembrane protein</fullName>
    </recommendedName>
</protein>
<proteinExistence type="evidence at transcript level"/>
<feature type="transmembrane region" description="Helical" evidence="1">
    <location>
        <begin position="31"/>
        <end position="48"/>
    </location>
</feature>
<dbReference type="AlphaFoldDB" id="Q8GWM2"/>
<organism evidence="2">
    <name type="scientific">Arabidopsis thaliana</name>
    <name type="common">Mouse-ear cress</name>
    <dbReference type="NCBI Taxonomy" id="3702"/>
    <lineage>
        <taxon>Eukaryota</taxon>
        <taxon>Viridiplantae</taxon>
        <taxon>Streptophyta</taxon>
        <taxon>Embryophyta</taxon>
        <taxon>Tracheophyta</taxon>
        <taxon>Spermatophyta</taxon>
        <taxon>Magnoliopsida</taxon>
        <taxon>eudicotyledons</taxon>
        <taxon>Gunneridae</taxon>
        <taxon>Pentapetalae</taxon>
        <taxon>rosids</taxon>
        <taxon>malvids</taxon>
        <taxon>Brassicales</taxon>
        <taxon>Brassicaceae</taxon>
        <taxon>Camelineae</taxon>
        <taxon>Arabidopsis</taxon>
    </lineage>
</organism>
<accession>Q8GWM2</accession>
<keyword evidence="1" id="KW-1133">Transmembrane helix</keyword>
<keyword evidence="1" id="KW-0812">Transmembrane</keyword>
<evidence type="ECO:0000313" key="2">
    <source>
        <dbReference type="EMBL" id="BAC43352.1"/>
    </source>
</evidence>